<dbReference type="InterPro" id="IPR012000">
    <property type="entry name" value="Thiamin_PyroP_enz_cen_dom"/>
</dbReference>
<dbReference type="GO" id="GO:0003984">
    <property type="term" value="F:acetolactate synthase activity"/>
    <property type="evidence" value="ECO:0007669"/>
    <property type="project" value="InterPro"/>
</dbReference>
<dbReference type="Gene3D" id="3.40.50.1220">
    <property type="entry name" value="TPP-binding domain"/>
    <property type="match status" value="1"/>
</dbReference>
<dbReference type="FunFam" id="3.40.50.970:FF:000007">
    <property type="entry name" value="Acetolactate synthase"/>
    <property type="match status" value="1"/>
</dbReference>
<dbReference type="GO" id="GO:0034077">
    <property type="term" value="P:butanediol metabolic process"/>
    <property type="evidence" value="ECO:0007669"/>
    <property type="project" value="InterPro"/>
</dbReference>
<evidence type="ECO:0000259" key="4">
    <source>
        <dbReference type="Pfam" id="PF00205"/>
    </source>
</evidence>
<evidence type="ECO:0000313" key="7">
    <source>
        <dbReference type="EMBL" id="RZU40361.1"/>
    </source>
</evidence>
<dbReference type="Pfam" id="PF02775">
    <property type="entry name" value="TPP_enzyme_C"/>
    <property type="match status" value="1"/>
</dbReference>
<dbReference type="NCBIfam" id="NF006378">
    <property type="entry name" value="PRK08617.1"/>
    <property type="match status" value="1"/>
</dbReference>
<keyword evidence="2 3" id="KW-0786">Thiamine pyrophosphate</keyword>
<dbReference type="EMBL" id="SHKW01000001">
    <property type="protein sequence ID" value="RZU40361.1"/>
    <property type="molecule type" value="Genomic_DNA"/>
</dbReference>
<dbReference type="InterPro" id="IPR029035">
    <property type="entry name" value="DHS-like_NAD/FAD-binding_dom"/>
</dbReference>
<dbReference type="PANTHER" id="PTHR18968:SF129">
    <property type="entry name" value="ACETOLACTATE SYNTHASE"/>
    <property type="match status" value="1"/>
</dbReference>
<dbReference type="InterPro" id="IPR029061">
    <property type="entry name" value="THDP-binding"/>
</dbReference>
<dbReference type="GO" id="GO:0009097">
    <property type="term" value="P:isoleucine biosynthetic process"/>
    <property type="evidence" value="ECO:0007669"/>
    <property type="project" value="TreeGrafter"/>
</dbReference>
<dbReference type="CDD" id="cd07035">
    <property type="entry name" value="TPP_PYR_POX_like"/>
    <property type="match status" value="1"/>
</dbReference>
<dbReference type="PANTHER" id="PTHR18968">
    <property type="entry name" value="THIAMINE PYROPHOSPHATE ENZYMES"/>
    <property type="match status" value="1"/>
</dbReference>
<dbReference type="AlphaFoldDB" id="A0A4Q7YTH3"/>
<evidence type="ECO:0000256" key="1">
    <source>
        <dbReference type="ARBA" id="ARBA00007812"/>
    </source>
</evidence>
<dbReference type="RefSeq" id="WP_130418437.1">
    <property type="nucleotide sequence ID" value="NZ_SHKW01000001.1"/>
</dbReference>
<sequence>MSTSEKRATNQTNPAAAVQTGAELLVKNLESQGVEYVFGIPGAKIDKLFDTLVDSKIKTILCRHEQNAAFIAAGIGRMTGKAGVCIGTSGPGCSNLVTGLATATSEGDPVVALGGATTVANRLKRVHQAMDTVSIFKPVTKYSAEVNSSEAISEVVADAFRAAESGRPGASFISLPMDIMAAEAKGEVLTPVKPEALGAADDHEMGEAAARINKAQNPVVLLGMLASQPETAEAIHLFLRKTGLPVVNTYQAAGAVSHDLFDQFGGRVGLFHNQPGDRLLDASDLVITVGYDPIEYDAVLWNRGRKGNVIHIDVVRPDADKNYKPAVELIGNIKAILGRLTSLVEVTERQGNSAILSEIAMERGVFSERAKMLNGTPIHPMRIVHELQGIMSDDITLCLDMGSFHIWLARYLYSFRSRQVLITNGQQTMGVGLPWAIAASLVRPSEKVISISGDGGFMFSSMELETAVRLKCNLVHIVWMDGHYDMVRFQQIAKYGRDAAVEFGPVDVVGIAKACGAHGMMIHRPEEIAPTLKKALALEGPVVVGIPVDYRDNHNLMEMMHPGVLN</sequence>
<dbReference type="NCBIfam" id="TIGR02418">
    <property type="entry name" value="acolac_catab"/>
    <property type="match status" value="1"/>
</dbReference>
<dbReference type="GO" id="GO:0009099">
    <property type="term" value="P:L-valine biosynthetic process"/>
    <property type="evidence" value="ECO:0007669"/>
    <property type="project" value="TreeGrafter"/>
</dbReference>
<dbReference type="InterPro" id="IPR000399">
    <property type="entry name" value="TPP-bd_CS"/>
</dbReference>
<dbReference type="InterPro" id="IPR012001">
    <property type="entry name" value="Thiamin_PyroP_enz_TPP-bd_dom"/>
</dbReference>
<proteinExistence type="inferred from homology"/>
<dbReference type="InterPro" id="IPR045229">
    <property type="entry name" value="TPP_enz"/>
</dbReference>
<dbReference type="GO" id="GO:0005948">
    <property type="term" value="C:acetolactate synthase complex"/>
    <property type="evidence" value="ECO:0007669"/>
    <property type="project" value="TreeGrafter"/>
</dbReference>
<dbReference type="SUPFAM" id="SSF52467">
    <property type="entry name" value="DHS-like NAD/FAD-binding domain"/>
    <property type="match status" value="1"/>
</dbReference>
<feature type="domain" description="Thiamine pyrophosphate enzyme central" evidence="4">
    <location>
        <begin position="207"/>
        <end position="340"/>
    </location>
</feature>
<dbReference type="SUPFAM" id="SSF52518">
    <property type="entry name" value="Thiamin diphosphate-binding fold (THDP-binding)"/>
    <property type="match status" value="2"/>
</dbReference>
<dbReference type="GO" id="GO:0000287">
    <property type="term" value="F:magnesium ion binding"/>
    <property type="evidence" value="ECO:0007669"/>
    <property type="project" value="InterPro"/>
</dbReference>
<organism evidence="7 8">
    <name type="scientific">Edaphobacter modestus</name>
    <dbReference type="NCBI Taxonomy" id="388466"/>
    <lineage>
        <taxon>Bacteria</taxon>
        <taxon>Pseudomonadati</taxon>
        <taxon>Acidobacteriota</taxon>
        <taxon>Terriglobia</taxon>
        <taxon>Terriglobales</taxon>
        <taxon>Acidobacteriaceae</taxon>
        <taxon>Edaphobacter</taxon>
    </lineage>
</organism>
<protein>
    <submittedName>
        <fullName evidence="7">Acetolactate synthase large subunit</fullName>
    </submittedName>
</protein>
<dbReference type="Pfam" id="PF02776">
    <property type="entry name" value="TPP_enzyme_N"/>
    <property type="match status" value="1"/>
</dbReference>
<dbReference type="Proteomes" id="UP000292958">
    <property type="component" value="Unassembled WGS sequence"/>
</dbReference>
<feature type="domain" description="Thiamine pyrophosphate enzyme TPP-binding" evidence="5">
    <location>
        <begin position="400"/>
        <end position="544"/>
    </location>
</feature>
<dbReference type="OrthoDB" id="4494979at2"/>
<reference evidence="7 8" key="1">
    <citation type="submission" date="2019-02" db="EMBL/GenBank/DDBJ databases">
        <title>Genomic Encyclopedia of Archaeal and Bacterial Type Strains, Phase II (KMG-II): from individual species to whole genera.</title>
        <authorList>
            <person name="Goeker M."/>
        </authorList>
    </citation>
    <scope>NUCLEOTIDE SEQUENCE [LARGE SCALE GENOMIC DNA]</scope>
    <source>
        <strain evidence="7 8">DSM 18101</strain>
    </source>
</reference>
<name>A0A4Q7YTH3_9BACT</name>
<evidence type="ECO:0000259" key="5">
    <source>
        <dbReference type="Pfam" id="PF02775"/>
    </source>
</evidence>
<evidence type="ECO:0000256" key="2">
    <source>
        <dbReference type="ARBA" id="ARBA00023052"/>
    </source>
</evidence>
<dbReference type="PROSITE" id="PS00187">
    <property type="entry name" value="TPP_ENZYMES"/>
    <property type="match status" value="1"/>
</dbReference>
<evidence type="ECO:0000313" key="8">
    <source>
        <dbReference type="Proteomes" id="UP000292958"/>
    </source>
</evidence>
<dbReference type="Pfam" id="PF00205">
    <property type="entry name" value="TPP_enzyme_M"/>
    <property type="match status" value="1"/>
</dbReference>
<keyword evidence="8" id="KW-1185">Reference proteome</keyword>
<dbReference type="InterPro" id="IPR012782">
    <property type="entry name" value="Acetolactate_synth_catblc"/>
</dbReference>
<comment type="caution">
    <text evidence="7">The sequence shown here is derived from an EMBL/GenBank/DDBJ whole genome shotgun (WGS) entry which is preliminary data.</text>
</comment>
<dbReference type="GO" id="GO:0030976">
    <property type="term" value="F:thiamine pyrophosphate binding"/>
    <property type="evidence" value="ECO:0007669"/>
    <property type="project" value="InterPro"/>
</dbReference>
<comment type="similarity">
    <text evidence="1 3">Belongs to the TPP enzyme family.</text>
</comment>
<dbReference type="InterPro" id="IPR011766">
    <property type="entry name" value="TPP_enzyme_TPP-bd"/>
</dbReference>
<gene>
    <name evidence="7" type="ORF">BDD14_1813</name>
</gene>
<evidence type="ECO:0000256" key="3">
    <source>
        <dbReference type="RuleBase" id="RU362132"/>
    </source>
</evidence>
<dbReference type="GO" id="GO:0050660">
    <property type="term" value="F:flavin adenine dinucleotide binding"/>
    <property type="evidence" value="ECO:0007669"/>
    <property type="project" value="TreeGrafter"/>
</dbReference>
<feature type="domain" description="Thiamine pyrophosphate enzyme N-terminal TPP-binding" evidence="6">
    <location>
        <begin position="20"/>
        <end position="134"/>
    </location>
</feature>
<dbReference type="Gene3D" id="3.40.50.970">
    <property type="match status" value="2"/>
</dbReference>
<accession>A0A4Q7YTH3</accession>
<evidence type="ECO:0000259" key="6">
    <source>
        <dbReference type="Pfam" id="PF02776"/>
    </source>
</evidence>